<accession>A0A286NUZ9</accession>
<name>A0A286NUZ9_9BACT</name>
<protein>
    <submittedName>
        <fullName evidence="2">Uncharacterized protein</fullName>
    </submittedName>
</protein>
<dbReference type="Proteomes" id="UP000217289">
    <property type="component" value="Chromosome"/>
</dbReference>
<evidence type="ECO:0000256" key="1">
    <source>
        <dbReference type="SAM" id="MobiDB-lite"/>
    </source>
</evidence>
<evidence type="ECO:0000313" key="2">
    <source>
        <dbReference type="EMBL" id="ATB26866.1"/>
    </source>
</evidence>
<dbReference type="AlphaFoldDB" id="A0A286NUZ9"/>
<dbReference type="EMBL" id="CP022163">
    <property type="protein sequence ID" value="ATB26866.1"/>
    <property type="molecule type" value="Genomic_DNA"/>
</dbReference>
<evidence type="ECO:0000313" key="3">
    <source>
        <dbReference type="Proteomes" id="UP000217289"/>
    </source>
</evidence>
<keyword evidence="3" id="KW-1185">Reference proteome</keyword>
<dbReference type="KEGG" id="mbd:MEBOL_000300"/>
<sequence>MLSTLTGPRQQEATVSSRQRDDNSTPEPLLGRRASAPSPGGLRVIKGGGQRRRDEPLASRDAVARVLMEAGVDLLLRRITPTRAAEIERKVDRVLELFDRVDAAPVLMPVLRRHLDDLEALMRETREVRAPVRRGG</sequence>
<gene>
    <name evidence="2" type="ORF">MEBOL_000300</name>
</gene>
<proteinExistence type="predicted"/>
<organism evidence="2 3">
    <name type="scientific">Melittangium boletus DSM 14713</name>
    <dbReference type="NCBI Taxonomy" id="1294270"/>
    <lineage>
        <taxon>Bacteria</taxon>
        <taxon>Pseudomonadati</taxon>
        <taxon>Myxococcota</taxon>
        <taxon>Myxococcia</taxon>
        <taxon>Myxococcales</taxon>
        <taxon>Cystobacterineae</taxon>
        <taxon>Archangiaceae</taxon>
        <taxon>Melittangium</taxon>
    </lineage>
</organism>
<feature type="region of interest" description="Disordered" evidence="1">
    <location>
        <begin position="1"/>
        <end position="58"/>
    </location>
</feature>
<reference evidence="2 3" key="1">
    <citation type="submission" date="2017-06" db="EMBL/GenBank/DDBJ databases">
        <authorList>
            <person name="Kim H.J."/>
            <person name="Triplett B.A."/>
        </authorList>
    </citation>
    <scope>NUCLEOTIDE SEQUENCE [LARGE SCALE GENOMIC DNA]</scope>
    <source>
        <strain evidence="2 3">DSM 14713</strain>
    </source>
</reference>
<feature type="compositionally biased region" description="Polar residues" evidence="1">
    <location>
        <begin position="1"/>
        <end position="17"/>
    </location>
</feature>